<keyword evidence="2" id="KW-1185">Reference proteome</keyword>
<name>A0A849I257_9HYPH</name>
<dbReference type="EMBL" id="JABEPP010000001">
    <property type="protein sequence ID" value="NNM71441.1"/>
    <property type="molecule type" value="Genomic_DNA"/>
</dbReference>
<comment type="caution">
    <text evidence="1">The sequence shown here is derived from an EMBL/GenBank/DDBJ whole genome shotgun (WGS) entry which is preliminary data.</text>
</comment>
<dbReference type="InterPro" id="IPR010451">
    <property type="entry name" value="Acetoacetate_decarboxylase"/>
</dbReference>
<proteinExistence type="predicted"/>
<dbReference type="GO" id="GO:0016829">
    <property type="term" value="F:lyase activity"/>
    <property type="evidence" value="ECO:0007669"/>
    <property type="project" value="InterPro"/>
</dbReference>
<evidence type="ECO:0000313" key="2">
    <source>
        <dbReference type="Proteomes" id="UP000564885"/>
    </source>
</evidence>
<dbReference type="InterPro" id="IPR023375">
    <property type="entry name" value="ADC_dom_sf"/>
</dbReference>
<gene>
    <name evidence="1" type="ORF">HJG44_03395</name>
</gene>
<organism evidence="1 2">
    <name type="scientific">Enterovirga aerilata</name>
    <dbReference type="NCBI Taxonomy" id="2730920"/>
    <lineage>
        <taxon>Bacteria</taxon>
        <taxon>Pseudomonadati</taxon>
        <taxon>Pseudomonadota</taxon>
        <taxon>Alphaproteobacteria</taxon>
        <taxon>Hyphomicrobiales</taxon>
        <taxon>Methylobacteriaceae</taxon>
        <taxon>Enterovirga</taxon>
    </lineage>
</organism>
<accession>A0A849I257</accession>
<reference evidence="1 2" key="1">
    <citation type="submission" date="2020-04" db="EMBL/GenBank/DDBJ databases">
        <title>Enterovirga sp. isolate from soil.</title>
        <authorList>
            <person name="Chea S."/>
            <person name="Kim D.-U."/>
        </authorList>
    </citation>
    <scope>NUCLEOTIDE SEQUENCE [LARGE SCALE GENOMIC DNA]</scope>
    <source>
        <strain evidence="1 2">DB1703</strain>
    </source>
</reference>
<evidence type="ECO:0000313" key="1">
    <source>
        <dbReference type="EMBL" id="NNM71441.1"/>
    </source>
</evidence>
<dbReference type="AlphaFoldDB" id="A0A849I257"/>
<sequence length="282" mass="30342">MRDIAVVKGVSMPRTASGRSSLVEPLPHHISADAVHVSFRADPARIAPLLPPGLEPLDTGEGWAMIAEMTKVAASHPDQAWQDPARSTYNEGVVGFYCRFGDRVGRYSAFVWVDRDWSMGMGPIFGWSKRLAQVDRTRLQPMNPALTRAGPGARPGGTVSRYGARVLSLSVAVPDGGQPLDRLPGHSASTFLYRFVASPSPDVPDLEQLFELPLGGTRMSPVWAGTGELTFGTAPDEELAELGAIEVTGGYLYQRGWTTDRVARLLHDYGTGATRGVARSAA</sequence>
<dbReference type="Gene3D" id="2.40.400.10">
    <property type="entry name" value="Acetoacetate decarboxylase-like"/>
    <property type="match status" value="1"/>
</dbReference>
<dbReference type="Pfam" id="PF06314">
    <property type="entry name" value="ADC"/>
    <property type="match status" value="1"/>
</dbReference>
<dbReference type="Proteomes" id="UP000564885">
    <property type="component" value="Unassembled WGS sequence"/>
</dbReference>
<dbReference type="SUPFAM" id="SSF160104">
    <property type="entry name" value="Acetoacetate decarboxylase-like"/>
    <property type="match status" value="1"/>
</dbReference>
<dbReference type="RefSeq" id="WP_171216903.1">
    <property type="nucleotide sequence ID" value="NZ_JABEPP010000001.1"/>
</dbReference>
<protein>
    <submittedName>
        <fullName evidence="1">Acetoacetate decarboxylase family protein</fullName>
    </submittedName>
</protein>